<evidence type="ECO:0008006" key="5">
    <source>
        <dbReference type="Google" id="ProtNLM"/>
    </source>
</evidence>
<feature type="chain" id="PRO_5038735347" description="Lipoprotein" evidence="2">
    <location>
        <begin position="22"/>
        <end position="226"/>
    </location>
</feature>
<protein>
    <recommendedName>
        <fullName evidence="5">Lipoprotein</fullName>
    </recommendedName>
</protein>
<accession>A0A9D2HG08</accession>
<reference evidence="3" key="1">
    <citation type="journal article" date="2021" name="PeerJ">
        <title>Extensive microbial diversity within the chicken gut microbiome revealed by metagenomics and culture.</title>
        <authorList>
            <person name="Gilroy R."/>
            <person name="Ravi A."/>
            <person name="Getino M."/>
            <person name="Pursley I."/>
            <person name="Horton D.L."/>
            <person name="Alikhan N.F."/>
            <person name="Baker D."/>
            <person name="Gharbi K."/>
            <person name="Hall N."/>
            <person name="Watson M."/>
            <person name="Adriaenssens E.M."/>
            <person name="Foster-Nyarko E."/>
            <person name="Jarju S."/>
            <person name="Secka A."/>
            <person name="Antonio M."/>
            <person name="Oren A."/>
            <person name="Chaudhuri R.R."/>
            <person name="La Ragione R."/>
            <person name="Hildebrand F."/>
            <person name="Pallen M.J."/>
        </authorList>
    </citation>
    <scope>NUCLEOTIDE SEQUENCE</scope>
    <source>
        <strain evidence="3">CHK178-16964</strain>
    </source>
</reference>
<dbReference type="AlphaFoldDB" id="A0A9D2HG08"/>
<gene>
    <name evidence="3" type="ORF">IAA07_03775</name>
</gene>
<evidence type="ECO:0000256" key="2">
    <source>
        <dbReference type="SAM" id="SignalP"/>
    </source>
</evidence>
<keyword evidence="2" id="KW-0732">Signal</keyword>
<evidence type="ECO:0000256" key="1">
    <source>
        <dbReference type="SAM" id="MobiDB-lite"/>
    </source>
</evidence>
<feature type="compositionally biased region" description="Acidic residues" evidence="1">
    <location>
        <begin position="29"/>
        <end position="50"/>
    </location>
</feature>
<name>A0A9D2HG08_9FIRM</name>
<dbReference type="Proteomes" id="UP000823900">
    <property type="component" value="Unassembled WGS sequence"/>
</dbReference>
<feature type="signal peptide" evidence="2">
    <location>
        <begin position="1"/>
        <end position="21"/>
    </location>
</feature>
<feature type="region of interest" description="Disordered" evidence="1">
    <location>
        <begin position="20"/>
        <end position="50"/>
    </location>
</feature>
<comment type="caution">
    <text evidence="3">The sequence shown here is derived from an EMBL/GenBank/DDBJ whole genome shotgun (WGS) entry which is preliminary data.</text>
</comment>
<organism evidence="3 4">
    <name type="scientific">Candidatus Lachnoclostridium stercoravium</name>
    <dbReference type="NCBI Taxonomy" id="2838633"/>
    <lineage>
        <taxon>Bacteria</taxon>
        <taxon>Bacillati</taxon>
        <taxon>Bacillota</taxon>
        <taxon>Clostridia</taxon>
        <taxon>Lachnospirales</taxon>
        <taxon>Lachnospiraceae</taxon>
    </lineage>
</organism>
<dbReference type="PROSITE" id="PS51257">
    <property type="entry name" value="PROKAR_LIPOPROTEIN"/>
    <property type="match status" value="1"/>
</dbReference>
<proteinExistence type="predicted"/>
<reference evidence="3" key="2">
    <citation type="submission" date="2021-04" db="EMBL/GenBank/DDBJ databases">
        <authorList>
            <person name="Gilroy R."/>
        </authorList>
    </citation>
    <scope>NUCLEOTIDE SEQUENCE</scope>
    <source>
        <strain evidence="3">CHK178-16964</strain>
    </source>
</reference>
<evidence type="ECO:0000313" key="4">
    <source>
        <dbReference type="Proteomes" id="UP000823900"/>
    </source>
</evidence>
<evidence type="ECO:0000313" key="3">
    <source>
        <dbReference type="EMBL" id="HJA70686.1"/>
    </source>
</evidence>
<sequence>MRKIILAAMAALALTACGSQSTPQSEAVQETEETTVQEEETTEAEEETEAEIEAIPLQCGDQIDNENFSMTFDSIELLPEYSYQTSEYSTTSLYVEEGYQLVLVKGHIENKSTSVISDSSFNLTAVVNDEYVVDGFDVRLNFIRDKYFEIDPYTDLDYVLYINIPNKLADMFETVTFNIGFNDDMSNPETVFNSDGTSTTETDNLYALTGELSSGSSEDAGEEAQN</sequence>
<dbReference type="EMBL" id="DWZA01000032">
    <property type="protein sequence ID" value="HJA70686.1"/>
    <property type="molecule type" value="Genomic_DNA"/>
</dbReference>